<protein>
    <recommendedName>
        <fullName evidence="2">AH domain-containing protein</fullName>
    </recommendedName>
</protein>
<dbReference type="AlphaFoldDB" id="A0A7S0WWN3"/>
<dbReference type="GO" id="GO:0005737">
    <property type="term" value="C:cytoplasm"/>
    <property type="evidence" value="ECO:0007669"/>
    <property type="project" value="UniProtKB-ARBA"/>
</dbReference>
<feature type="region of interest" description="Disordered" evidence="1">
    <location>
        <begin position="1"/>
        <end position="78"/>
    </location>
</feature>
<dbReference type="InterPro" id="IPR010504">
    <property type="entry name" value="AH_dom"/>
</dbReference>
<sequence length="443" mass="48078">MDEAQELPQSTPSKLEDIDIREEQQEEQQEQEQEKEQEQEQEVQQEQQQEQQQEAGAANGQPVEAPAEAGPQSAPSGRKGVRATLLAGYQSMKKSIPTAAISQGTKTITTAISPVTASVSRAISNASSAISQQIETAAQEQPNGVVATTVNFSKDMADEAALLQNRVRLTLDHNPIIGTNPLERDPIVGVIPDEAIPEEPDGIRKHIVEFSRCKEFWTQLHSSMTEYYRSSTQLQSAEVALGCLLGQGGAAEKEPSSQAMAAIAEAHKAEGKSHADVNANGYKLVIEPIETFLKYAVMDTSETICKYQEARKAVGLETLNKLNLERRGARKEKQVAAAAARAAAAQKEMVRAAETALMKMYMLKGKAKVQLAQCLAAHTRHVAALHQSRAGAFFPSEQWTAALETDAKDQADSLLGEMQDAVEALKSAYPAEEVQQEAQGSWS</sequence>
<dbReference type="InterPro" id="IPR027267">
    <property type="entry name" value="AH/BAR_dom_sf"/>
</dbReference>
<evidence type="ECO:0000259" key="2">
    <source>
        <dbReference type="Pfam" id="PF06456"/>
    </source>
</evidence>
<evidence type="ECO:0000256" key="1">
    <source>
        <dbReference type="SAM" id="MobiDB-lite"/>
    </source>
</evidence>
<reference evidence="3" key="1">
    <citation type="submission" date="2021-01" db="EMBL/GenBank/DDBJ databases">
        <authorList>
            <person name="Corre E."/>
            <person name="Pelletier E."/>
            <person name="Niang G."/>
            <person name="Scheremetjew M."/>
            <person name="Finn R."/>
            <person name="Kale V."/>
            <person name="Holt S."/>
            <person name="Cochrane G."/>
            <person name="Meng A."/>
            <person name="Brown T."/>
            <person name="Cohen L."/>
        </authorList>
    </citation>
    <scope>NUCLEOTIDE SEQUENCE</scope>
    <source>
        <strain evidence="3">CCMP722</strain>
    </source>
</reference>
<name>A0A7S0WWN3_9CHLO</name>
<evidence type="ECO:0000313" key="3">
    <source>
        <dbReference type="EMBL" id="CAD8688531.1"/>
    </source>
</evidence>
<gene>
    <name evidence="3" type="ORF">POBO1169_LOCUS18673</name>
</gene>
<dbReference type="GO" id="GO:0019904">
    <property type="term" value="F:protein domain specific binding"/>
    <property type="evidence" value="ECO:0007669"/>
    <property type="project" value="InterPro"/>
</dbReference>
<dbReference type="Gene3D" id="1.20.1270.60">
    <property type="entry name" value="Arfaptin homology (AH) domain/BAR domain"/>
    <property type="match status" value="1"/>
</dbReference>
<dbReference type="EMBL" id="HBFA01037373">
    <property type="protein sequence ID" value="CAD8688531.1"/>
    <property type="molecule type" value="Transcribed_RNA"/>
</dbReference>
<feature type="domain" description="AH" evidence="2">
    <location>
        <begin position="204"/>
        <end position="390"/>
    </location>
</feature>
<dbReference type="Pfam" id="PF06456">
    <property type="entry name" value="Arfaptin"/>
    <property type="match status" value="1"/>
</dbReference>
<proteinExistence type="predicted"/>
<organism evidence="3">
    <name type="scientific">Pyramimonas obovata</name>
    <dbReference type="NCBI Taxonomy" id="1411642"/>
    <lineage>
        <taxon>Eukaryota</taxon>
        <taxon>Viridiplantae</taxon>
        <taxon>Chlorophyta</taxon>
        <taxon>Pyramimonadophyceae</taxon>
        <taxon>Pyramimonadales</taxon>
        <taxon>Pyramimonadaceae</taxon>
        <taxon>Pyramimonas</taxon>
        <taxon>Pyramimonas incertae sedis</taxon>
    </lineage>
</organism>
<feature type="compositionally biased region" description="Basic and acidic residues" evidence="1">
    <location>
        <begin position="14"/>
        <end position="23"/>
    </location>
</feature>
<feature type="compositionally biased region" description="Low complexity" evidence="1">
    <location>
        <begin position="44"/>
        <end position="54"/>
    </location>
</feature>
<dbReference type="SUPFAM" id="SSF103657">
    <property type="entry name" value="BAR/IMD domain-like"/>
    <property type="match status" value="1"/>
</dbReference>
<accession>A0A7S0WWN3</accession>